<keyword evidence="6" id="KW-1185">Reference proteome</keyword>
<keyword evidence="2" id="KW-0012">Acyltransferase</keyword>
<dbReference type="STRING" id="545619.SAMN04489860_0078"/>
<gene>
    <name evidence="5" type="ORF">SAMN04489860_0078</name>
</gene>
<dbReference type="GO" id="GO:0005840">
    <property type="term" value="C:ribosome"/>
    <property type="evidence" value="ECO:0007669"/>
    <property type="project" value="UniProtKB-KW"/>
</dbReference>
<evidence type="ECO:0000259" key="4">
    <source>
        <dbReference type="PROSITE" id="PS51186"/>
    </source>
</evidence>
<dbReference type="InterPro" id="IPR016181">
    <property type="entry name" value="Acyl_CoA_acyltransferase"/>
</dbReference>
<dbReference type="RefSeq" id="WP_083371147.1">
    <property type="nucleotide sequence ID" value="NZ_LT629776.1"/>
</dbReference>
<proteinExistence type="inferred from homology"/>
<sequence>MSVTRLLTVDDAAELADVLAANREHLAPWDPIRDESFYTPAGQVAALLPLLQSHPRGESLPLAIVDDDGSIAGRITLAGIVRGPFLSGGIGYWVRHESGGRGLATAAVGELLARAFGELGLHRVQAETLLHNERSQRVLKANGFRQYGVAPEYLHIAGRWQDHAMFQVLAPGR</sequence>
<accession>A0A1H1M0N5</accession>
<evidence type="ECO:0000313" key="5">
    <source>
        <dbReference type="EMBL" id="SDR79589.1"/>
    </source>
</evidence>
<dbReference type="PANTHER" id="PTHR43792">
    <property type="entry name" value="GNAT FAMILY, PUTATIVE (AFU_ORTHOLOGUE AFUA_3G00765)-RELATED-RELATED"/>
    <property type="match status" value="1"/>
</dbReference>
<organism evidence="5 6">
    <name type="scientific">Paraoerskovia marina</name>
    <dbReference type="NCBI Taxonomy" id="545619"/>
    <lineage>
        <taxon>Bacteria</taxon>
        <taxon>Bacillati</taxon>
        <taxon>Actinomycetota</taxon>
        <taxon>Actinomycetes</taxon>
        <taxon>Micrococcales</taxon>
        <taxon>Cellulomonadaceae</taxon>
        <taxon>Paraoerskovia</taxon>
    </lineage>
</organism>
<dbReference type="PANTHER" id="PTHR43792:SF8">
    <property type="entry name" value="[RIBOSOMAL PROTEIN US5]-ALANINE N-ACETYLTRANSFERASE"/>
    <property type="match status" value="1"/>
</dbReference>
<keyword evidence="5" id="KW-0687">Ribonucleoprotein</keyword>
<dbReference type="EMBL" id="LT629776">
    <property type="protein sequence ID" value="SDR79589.1"/>
    <property type="molecule type" value="Genomic_DNA"/>
</dbReference>
<dbReference type="InterPro" id="IPR051531">
    <property type="entry name" value="N-acetyltransferase"/>
</dbReference>
<name>A0A1H1M0N5_9CELL</name>
<dbReference type="eggNOG" id="COG1670">
    <property type="taxonomic scope" value="Bacteria"/>
</dbReference>
<dbReference type="OrthoDB" id="5242221at2"/>
<evidence type="ECO:0000256" key="2">
    <source>
        <dbReference type="ARBA" id="ARBA00023315"/>
    </source>
</evidence>
<dbReference type="InterPro" id="IPR000182">
    <property type="entry name" value="GNAT_dom"/>
</dbReference>
<dbReference type="GO" id="GO:0005737">
    <property type="term" value="C:cytoplasm"/>
    <property type="evidence" value="ECO:0007669"/>
    <property type="project" value="TreeGrafter"/>
</dbReference>
<feature type="domain" description="N-acetyltransferase" evidence="4">
    <location>
        <begin position="16"/>
        <end position="165"/>
    </location>
</feature>
<evidence type="ECO:0000256" key="1">
    <source>
        <dbReference type="ARBA" id="ARBA00022679"/>
    </source>
</evidence>
<comment type="similarity">
    <text evidence="3">Belongs to the acetyltransferase family. RimJ subfamily.</text>
</comment>
<keyword evidence="5" id="KW-0689">Ribosomal protein</keyword>
<dbReference type="Proteomes" id="UP000185663">
    <property type="component" value="Chromosome I"/>
</dbReference>
<dbReference type="GO" id="GO:0008999">
    <property type="term" value="F:protein-N-terminal-alanine acetyltransferase activity"/>
    <property type="evidence" value="ECO:0007669"/>
    <property type="project" value="TreeGrafter"/>
</dbReference>
<dbReference type="SUPFAM" id="SSF55729">
    <property type="entry name" value="Acyl-CoA N-acyltransferases (Nat)"/>
    <property type="match status" value="1"/>
</dbReference>
<dbReference type="Gene3D" id="3.40.630.30">
    <property type="match status" value="1"/>
</dbReference>
<dbReference type="PROSITE" id="PS51186">
    <property type="entry name" value="GNAT"/>
    <property type="match status" value="1"/>
</dbReference>
<protein>
    <submittedName>
        <fullName evidence="5">[SSU ribosomal protein S5P]-alanine acetyltransferase</fullName>
    </submittedName>
</protein>
<evidence type="ECO:0000313" key="6">
    <source>
        <dbReference type="Proteomes" id="UP000185663"/>
    </source>
</evidence>
<keyword evidence="1 5" id="KW-0808">Transferase</keyword>
<reference evidence="5 6" key="1">
    <citation type="submission" date="2016-10" db="EMBL/GenBank/DDBJ databases">
        <authorList>
            <person name="de Groot N.N."/>
        </authorList>
    </citation>
    <scope>NUCLEOTIDE SEQUENCE [LARGE SCALE GENOMIC DNA]</scope>
    <source>
        <strain evidence="5 6">DSM 22126</strain>
    </source>
</reference>
<evidence type="ECO:0000256" key="3">
    <source>
        <dbReference type="ARBA" id="ARBA00038502"/>
    </source>
</evidence>
<dbReference type="Pfam" id="PF13302">
    <property type="entry name" value="Acetyltransf_3"/>
    <property type="match status" value="1"/>
</dbReference>
<dbReference type="AlphaFoldDB" id="A0A1H1M0N5"/>